<dbReference type="RefSeq" id="WP_044228678.1">
    <property type="nucleotide sequence ID" value="NZ_JBKAGJ010000042.1"/>
</dbReference>
<evidence type="ECO:0000256" key="1">
    <source>
        <dbReference type="ARBA" id="ARBA00023015"/>
    </source>
</evidence>
<dbReference type="PROSITE" id="PS50995">
    <property type="entry name" value="HTH_MARR_2"/>
    <property type="match status" value="1"/>
</dbReference>
<accession>A0A098RZX2</accession>
<dbReference type="PANTHER" id="PTHR42756">
    <property type="entry name" value="TRANSCRIPTIONAL REGULATOR, MARR"/>
    <property type="match status" value="1"/>
</dbReference>
<dbReference type="PANTHER" id="PTHR42756:SF1">
    <property type="entry name" value="TRANSCRIPTIONAL REPRESSOR OF EMRAB OPERON"/>
    <property type="match status" value="1"/>
</dbReference>
<keyword evidence="3" id="KW-0804">Transcription</keyword>
<sequence>MKIEDAKQVIDWLGAFQEQHKAEHLSPVAFGEWLQQQERGGNMEGSLPPNTDGLISMFFGFMANYAAYYARRIFRHLDLYSMTDWAFLATLEQEEPLTKSVLIQKNILEKSTGTEVLKRLKKQGYIEELSNPEDRRAKLVRLSDKGRKVVAEANARIIPMGEVVTGDLTTAEKQQLLNLLQKLHRFHQPIFEGADERELQALLHL</sequence>
<proteinExistence type="predicted"/>
<dbReference type="SMART" id="SM00347">
    <property type="entry name" value="HTH_MARR"/>
    <property type="match status" value="1"/>
</dbReference>
<dbReference type="InterPro" id="IPR036390">
    <property type="entry name" value="WH_DNA-bd_sf"/>
</dbReference>
<dbReference type="Pfam" id="PF13463">
    <property type="entry name" value="HTH_27"/>
    <property type="match status" value="1"/>
</dbReference>
<keyword evidence="2" id="KW-0238">DNA-binding</keyword>
<dbReference type="SUPFAM" id="SSF46785">
    <property type="entry name" value="Winged helix' DNA-binding domain"/>
    <property type="match status" value="1"/>
</dbReference>
<protein>
    <recommendedName>
        <fullName evidence="4">HTH marR-type domain-containing protein</fullName>
    </recommendedName>
</protein>
<gene>
    <name evidence="5" type="ORF">IX84_28540</name>
</gene>
<evidence type="ECO:0000313" key="5">
    <source>
        <dbReference type="EMBL" id="KGE85435.1"/>
    </source>
</evidence>
<evidence type="ECO:0000259" key="4">
    <source>
        <dbReference type="PROSITE" id="PS50995"/>
    </source>
</evidence>
<dbReference type="AlphaFoldDB" id="A0A098RZX2"/>
<dbReference type="EMBL" id="JPOS01000090">
    <property type="protein sequence ID" value="KGE85435.1"/>
    <property type="molecule type" value="Genomic_DNA"/>
</dbReference>
<organism evidence="5 6">
    <name type="scientific">Phaeodactylibacter xiamenensis</name>
    <dbReference type="NCBI Taxonomy" id="1524460"/>
    <lineage>
        <taxon>Bacteria</taxon>
        <taxon>Pseudomonadati</taxon>
        <taxon>Bacteroidota</taxon>
        <taxon>Saprospiria</taxon>
        <taxon>Saprospirales</taxon>
        <taxon>Haliscomenobacteraceae</taxon>
        <taxon>Phaeodactylibacter</taxon>
    </lineage>
</organism>
<reference evidence="5 6" key="1">
    <citation type="journal article" date="2014" name="Int. J. Syst. Evol. Microbiol.">
        <title>Phaeodactylibacter xiamenensis gen. nov., sp. nov., a member of the family Saprospiraceae isolated from the marine alga Phaeodactylum tricornutum.</title>
        <authorList>
            <person name="Chen Z.Jr."/>
            <person name="Lei X."/>
            <person name="Lai Q."/>
            <person name="Li Y."/>
            <person name="Zhang B."/>
            <person name="Zhang J."/>
            <person name="Zhang H."/>
            <person name="Yang L."/>
            <person name="Zheng W."/>
            <person name="Tian Y."/>
            <person name="Yu Z."/>
            <person name="Xu H.Jr."/>
            <person name="Zheng T."/>
        </authorList>
    </citation>
    <scope>NUCLEOTIDE SEQUENCE [LARGE SCALE GENOMIC DNA]</scope>
    <source>
        <strain evidence="5 6">KD52</strain>
    </source>
</reference>
<evidence type="ECO:0000256" key="2">
    <source>
        <dbReference type="ARBA" id="ARBA00023125"/>
    </source>
</evidence>
<comment type="caution">
    <text evidence="5">The sequence shown here is derived from an EMBL/GenBank/DDBJ whole genome shotgun (WGS) entry which is preliminary data.</text>
</comment>
<dbReference type="GO" id="GO:0003700">
    <property type="term" value="F:DNA-binding transcription factor activity"/>
    <property type="evidence" value="ECO:0007669"/>
    <property type="project" value="InterPro"/>
</dbReference>
<evidence type="ECO:0000313" key="6">
    <source>
        <dbReference type="Proteomes" id="UP000029736"/>
    </source>
</evidence>
<feature type="domain" description="HTH marR-type" evidence="4">
    <location>
        <begin position="55"/>
        <end position="185"/>
    </location>
</feature>
<dbReference type="OrthoDB" id="961069at2"/>
<evidence type="ECO:0000256" key="3">
    <source>
        <dbReference type="ARBA" id="ARBA00023163"/>
    </source>
</evidence>
<dbReference type="InterPro" id="IPR036388">
    <property type="entry name" value="WH-like_DNA-bd_sf"/>
</dbReference>
<dbReference type="Gene3D" id="1.10.10.10">
    <property type="entry name" value="Winged helix-like DNA-binding domain superfamily/Winged helix DNA-binding domain"/>
    <property type="match status" value="1"/>
</dbReference>
<dbReference type="STRING" id="1524460.IX84_28540"/>
<keyword evidence="6" id="KW-1185">Reference proteome</keyword>
<keyword evidence="1" id="KW-0805">Transcription regulation</keyword>
<name>A0A098RZX2_9BACT</name>
<dbReference type="PRINTS" id="PR00598">
    <property type="entry name" value="HTHMARR"/>
</dbReference>
<dbReference type="GO" id="GO:0003677">
    <property type="term" value="F:DNA binding"/>
    <property type="evidence" value="ECO:0007669"/>
    <property type="project" value="UniProtKB-KW"/>
</dbReference>
<dbReference type="InterPro" id="IPR000835">
    <property type="entry name" value="HTH_MarR-typ"/>
</dbReference>
<dbReference type="Proteomes" id="UP000029736">
    <property type="component" value="Unassembled WGS sequence"/>
</dbReference>